<comment type="caution">
    <text evidence="1">The sequence shown here is derived from an EMBL/GenBank/DDBJ whole genome shotgun (WGS) entry which is preliminary data.</text>
</comment>
<reference evidence="1" key="2">
    <citation type="journal article" date="2020" name="Nat. Commun.">
        <title>Large-scale genome sequencing of mycorrhizal fungi provides insights into the early evolution of symbiotic traits.</title>
        <authorList>
            <person name="Miyauchi S."/>
            <person name="Kiss E."/>
            <person name="Kuo A."/>
            <person name="Drula E."/>
            <person name="Kohler A."/>
            <person name="Sanchez-Garcia M."/>
            <person name="Morin E."/>
            <person name="Andreopoulos B."/>
            <person name="Barry K.W."/>
            <person name="Bonito G."/>
            <person name="Buee M."/>
            <person name="Carver A."/>
            <person name="Chen C."/>
            <person name="Cichocki N."/>
            <person name="Clum A."/>
            <person name="Culley D."/>
            <person name="Crous P.W."/>
            <person name="Fauchery L."/>
            <person name="Girlanda M."/>
            <person name="Hayes R.D."/>
            <person name="Keri Z."/>
            <person name="LaButti K."/>
            <person name="Lipzen A."/>
            <person name="Lombard V."/>
            <person name="Magnuson J."/>
            <person name="Maillard F."/>
            <person name="Murat C."/>
            <person name="Nolan M."/>
            <person name="Ohm R.A."/>
            <person name="Pangilinan J."/>
            <person name="Pereira M.F."/>
            <person name="Perotto S."/>
            <person name="Peter M."/>
            <person name="Pfister S."/>
            <person name="Riley R."/>
            <person name="Sitrit Y."/>
            <person name="Stielow J.B."/>
            <person name="Szollosi G."/>
            <person name="Zifcakova L."/>
            <person name="Stursova M."/>
            <person name="Spatafora J.W."/>
            <person name="Tedersoo L."/>
            <person name="Vaario L.M."/>
            <person name="Yamada A."/>
            <person name="Yan M."/>
            <person name="Wang P."/>
            <person name="Xu J."/>
            <person name="Bruns T."/>
            <person name="Baldrian P."/>
            <person name="Vilgalys R."/>
            <person name="Dunand C."/>
            <person name="Henrissat B."/>
            <person name="Grigoriev I.V."/>
            <person name="Hibbett D."/>
            <person name="Nagy L.G."/>
            <person name="Martin F.M."/>
        </authorList>
    </citation>
    <scope>NUCLEOTIDE SEQUENCE</scope>
    <source>
        <strain evidence="1">P2</strain>
    </source>
</reference>
<evidence type="ECO:0000313" key="1">
    <source>
        <dbReference type="EMBL" id="KAF9642126.1"/>
    </source>
</evidence>
<name>A0ACB6YXH1_THEGA</name>
<sequence>MATLIAVYRNLPKGFLRLTNGSNTRLREYKPCRGGSFNILANERKAIPGSQAIAFAVPPGSSRSFSTERESPPKSLSFSKINFDDLEEKLNIFPGGTLIIRSDHADRVPGSVAQGGDAYMSSEGMYRHLNLLENLVPRTVGLNEAGTRLWIDTMFFCVSAMLSDEKRMVLNLGQRVPPVSVPMPGQARSLEIAGRIDYTALTMNFHEHHSFITNSLFQFIKRQDPSGLFVTEAKQEEVPLAQQVARAVAEMYAPAKYLKKNVIRGALTNGRDWIFLILYLNEDGGGGTYLQSRPIELQVSSSYPYSVLPPEPDIIAGILAYWMERSFVDLDENDWFYSSNELVAKSVKL</sequence>
<protein>
    <submittedName>
        <fullName evidence="1">Uncharacterized protein</fullName>
    </submittedName>
</protein>
<proteinExistence type="predicted"/>
<evidence type="ECO:0000313" key="2">
    <source>
        <dbReference type="Proteomes" id="UP000886501"/>
    </source>
</evidence>
<gene>
    <name evidence="1" type="ORF">BDM02DRAFT_3124827</name>
</gene>
<keyword evidence="2" id="KW-1185">Reference proteome</keyword>
<accession>A0ACB6YXH1</accession>
<dbReference type="EMBL" id="MU118672">
    <property type="protein sequence ID" value="KAF9642126.1"/>
    <property type="molecule type" value="Genomic_DNA"/>
</dbReference>
<organism evidence="1 2">
    <name type="scientific">Thelephora ganbajun</name>
    <name type="common">Ganba fungus</name>
    <dbReference type="NCBI Taxonomy" id="370292"/>
    <lineage>
        <taxon>Eukaryota</taxon>
        <taxon>Fungi</taxon>
        <taxon>Dikarya</taxon>
        <taxon>Basidiomycota</taxon>
        <taxon>Agaricomycotina</taxon>
        <taxon>Agaricomycetes</taxon>
        <taxon>Thelephorales</taxon>
        <taxon>Thelephoraceae</taxon>
        <taxon>Thelephora</taxon>
    </lineage>
</organism>
<dbReference type="Proteomes" id="UP000886501">
    <property type="component" value="Unassembled WGS sequence"/>
</dbReference>
<reference evidence="1" key="1">
    <citation type="submission" date="2019-10" db="EMBL/GenBank/DDBJ databases">
        <authorList>
            <consortium name="DOE Joint Genome Institute"/>
            <person name="Kuo A."/>
            <person name="Miyauchi S."/>
            <person name="Kiss E."/>
            <person name="Drula E."/>
            <person name="Kohler A."/>
            <person name="Sanchez-Garcia M."/>
            <person name="Andreopoulos B."/>
            <person name="Barry K.W."/>
            <person name="Bonito G."/>
            <person name="Buee M."/>
            <person name="Carver A."/>
            <person name="Chen C."/>
            <person name="Cichocki N."/>
            <person name="Clum A."/>
            <person name="Culley D."/>
            <person name="Crous P.W."/>
            <person name="Fauchery L."/>
            <person name="Girlanda M."/>
            <person name="Hayes R."/>
            <person name="Keri Z."/>
            <person name="Labutti K."/>
            <person name="Lipzen A."/>
            <person name="Lombard V."/>
            <person name="Magnuson J."/>
            <person name="Maillard F."/>
            <person name="Morin E."/>
            <person name="Murat C."/>
            <person name="Nolan M."/>
            <person name="Ohm R."/>
            <person name="Pangilinan J."/>
            <person name="Pereira M."/>
            <person name="Perotto S."/>
            <person name="Peter M."/>
            <person name="Riley R."/>
            <person name="Sitrit Y."/>
            <person name="Stielow B."/>
            <person name="Szollosi G."/>
            <person name="Zifcakova L."/>
            <person name="Stursova M."/>
            <person name="Spatafora J.W."/>
            <person name="Tedersoo L."/>
            <person name="Vaario L.-M."/>
            <person name="Yamada A."/>
            <person name="Yan M."/>
            <person name="Wang P."/>
            <person name="Xu J."/>
            <person name="Bruns T."/>
            <person name="Baldrian P."/>
            <person name="Vilgalys R."/>
            <person name="Henrissat B."/>
            <person name="Grigoriev I.V."/>
            <person name="Hibbett D."/>
            <person name="Nagy L.G."/>
            <person name="Martin F.M."/>
        </authorList>
    </citation>
    <scope>NUCLEOTIDE SEQUENCE</scope>
    <source>
        <strain evidence="1">P2</strain>
    </source>
</reference>